<dbReference type="Proteomes" id="UP000494165">
    <property type="component" value="Unassembled WGS sequence"/>
</dbReference>
<evidence type="ECO:0000313" key="4">
    <source>
        <dbReference type="Proteomes" id="UP000494165"/>
    </source>
</evidence>
<comment type="caution">
    <text evidence="3">The sequence shown here is derived from an EMBL/GenBank/DDBJ whole genome shotgun (WGS) entry which is preliminary data.</text>
</comment>
<dbReference type="InterPro" id="IPR006631">
    <property type="entry name" value="DM4_12"/>
</dbReference>
<dbReference type="EMBL" id="CADEPI010000203">
    <property type="protein sequence ID" value="CAB3380200.1"/>
    <property type="molecule type" value="Genomic_DNA"/>
</dbReference>
<sequence>MVFQKQAVVLAVGLVVVLGAAAAHPGKNEPAHGKSRQTLLPSAKELQAKDKDQDASGASPRFGFLSNSIYPGTYSTGTGQYGATSPLKLDLGGILVGGAIGLGLIFLVPKLLFPNTGRDCYNYQARSTDAEPESAAVAFLSKLNDALATNHIDAASCAQRALCSFVQKASVKVKEGAASDYEKVISDITSQATSENIFNSSEYQRALEVGRSNGDCAAEFKSCKSDSDNLMGAVKTFLMSVIF</sequence>
<reference evidence="3 4" key="1">
    <citation type="submission" date="2020-04" db="EMBL/GenBank/DDBJ databases">
        <authorList>
            <person name="Alioto T."/>
            <person name="Alioto T."/>
            <person name="Gomez Garrido J."/>
        </authorList>
    </citation>
    <scope>NUCLEOTIDE SEQUENCE [LARGE SCALE GENOMIC DNA]</scope>
</reference>
<keyword evidence="4" id="KW-1185">Reference proteome</keyword>
<gene>
    <name evidence="3" type="ORF">CLODIP_2_CD03994</name>
</gene>
<feature type="transmembrane region" description="Helical" evidence="1">
    <location>
        <begin position="91"/>
        <end position="113"/>
    </location>
</feature>
<evidence type="ECO:0000256" key="1">
    <source>
        <dbReference type="SAM" id="Phobius"/>
    </source>
</evidence>
<feature type="signal peptide" evidence="2">
    <location>
        <begin position="1"/>
        <end position="22"/>
    </location>
</feature>
<accession>A0A8S1DHT0</accession>
<organism evidence="3 4">
    <name type="scientific">Cloeon dipterum</name>
    <dbReference type="NCBI Taxonomy" id="197152"/>
    <lineage>
        <taxon>Eukaryota</taxon>
        <taxon>Metazoa</taxon>
        <taxon>Ecdysozoa</taxon>
        <taxon>Arthropoda</taxon>
        <taxon>Hexapoda</taxon>
        <taxon>Insecta</taxon>
        <taxon>Pterygota</taxon>
        <taxon>Palaeoptera</taxon>
        <taxon>Ephemeroptera</taxon>
        <taxon>Pisciforma</taxon>
        <taxon>Baetidae</taxon>
        <taxon>Cloeon</taxon>
    </lineage>
</organism>
<keyword evidence="2" id="KW-0732">Signal</keyword>
<keyword evidence="1" id="KW-0812">Transmembrane</keyword>
<feature type="chain" id="PRO_5035806039" evidence="2">
    <location>
        <begin position="23"/>
        <end position="243"/>
    </location>
</feature>
<proteinExistence type="predicted"/>
<protein>
    <submittedName>
        <fullName evidence="3">Uncharacterized protein</fullName>
    </submittedName>
</protein>
<evidence type="ECO:0000313" key="3">
    <source>
        <dbReference type="EMBL" id="CAB3380200.1"/>
    </source>
</evidence>
<keyword evidence="1" id="KW-0472">Membrane</keyword>
<name>A0A8S1DHT0_9INSE</name>
<evidence type="ECO:0000256" key="2">
    <source>
        <dbReference type="SAM" id="SignalP"/>
    </source>
</evidence>
<dbReference type="AlphaFoldDB" id="A0A8S1DHT0"/>
<dbReference type="Pfam" id="PF07841">
    <property type="entry name" value="DM4_12"/>
    <property type="match status" value="1"/>
</dbReference>
<keyword evidence="1" id="KW-1133">Transmembrane helix</keyword>
<dbReference type="OrthoDB" id="6356735at2759"/>